<sequence length="285" mass="32201">MQPLFTQSLKVETLNFTIDNLPPHLHGTTLVQLSDLHFDGERLSEKILNQAIEITNQAAADFIVITGDFVTDDPQPIYELVHHLKQLKARSGIYGILGNHDLYRRDSQQIIIDALANIHIQILWNEIVYPVGSELALVGLADFWSPAYKQSSEVMDQLPADLPRIVLAHNPDCAESLQKWRVDLQLSGHSHGGQIIIPGIVNISAFCAYLYRILPKKIKYRIPVLAACYRVMKHWEWVKGLHHIGKNRLYVNRGLGTYFPGRLFCPPEVTIITLNASDCDSPSPR</sequence>
<dbReference type="AlphaFoldDB" id="A0A1Z4JFL9"/>
<dbReference type="InterPro" id="IPR029052">
    <property type="entry name" value="Metallo-depent_PP-like"/>
</dbReference>
<reference evidence="2 3" key="1">
    <citation type="submission" date="2017-06" db="EMBL/GenBank/DDBJ databases">
        <title>Genome sequencing of cyanobaciteial culture collection at National Institute for Environmental Studies (NIES).</title>
        <authorList>
            <person name="Hirose Y."/>
            <person name="Shimura Y."/>
            <person name="Fujisawa T."/>
            <person name="Nakamura Y."/>
            <person name="Kawachi M."/>
        </authorList>
    </citation>
    <scope>NUCLEOTIDE SEQUENCE [LARGE SCALE GENOMIC DNA]</scope>
    <source>
        <strain evidence="2 3">NIES-2135</strain>
    </source>
</reference>
<accession>A0A1Z4JFL9</accession>
<feature type="domain" description="Calcineurin-like phosphoesterase" evidence="1">
    <location>
        <begin position="29"/>
        <end position="192"/>
    </location>
</feature>
<protein>
    <recommendedName>
        <fullName evidence="1">Calcineurin-like phosphoesterase domain-containing protein</fullName>
    </recommendedName>
</protein>
<dbReference type="PANTHER" id="PTHR31302">
    <property type="entry name" value="TRANSMEMBRANE PROTEIN WITH METALLOPHOSPHOESTERASE DOMAIN-RELATED"/>
    <property type="match status" value="1"/>
</dbReference>
<proteinExistence type="predicted"/>
<organism evidence="2 3">
    <name type="scientific">Leptolyngbya boryana NIES-2135</name>
    <dbReference type="NCBI Taxonomy" id="1973484"/>
    <lineage>
        <taxon>Bacteria</taxon>
        <taxon>Bacillati</taxon>
        <taxon>Cyanobacteriota</taxon>
        <taxon>Cyanophyceae</taxon>
        <taxon>Leptolyngbyales</taxon>
        <taxon>Leptolyngbyaceae</taxon>
        <taxon>Leptolyngbya group</taxon>
        <taxon>Leptolyngbya</taxon>
    </lineage>
</organism>
<dbReference type="SUPFAM" id="SSF56300">
    <property type="entry name" value="Metallo-dependent phosphatases"/>
    <property type="match status" value="1"/>
</dbReference>
<dbReference type="CDD" id="cd07385">
    <property type="entry name" value="MPP_YkuE_C"/>
    <property type="match status" value="1"/>
</dbReference>
<name>A0A1Z4JFL9_LEPBY</name>
<dbReference type="PANTHER" id="PTHR31302:SF0">
    <property type="entry name" value="TRANSMEMBRANE PROTEIN WITH METALLOPHOSPHOESTERASE DOMAIN"/>
    <property type="match status" value="1"/>
</dbReference>
<dbReference type="Proteomes" id="UP000217895">
    <property type="component" value="Chromosome"/>
</dbReference>
<dbReference type="Gene3D" id="3.60.21.10">
    <property type="match status" value="1"/>
</dbReference>
<dbReference type="InterPro" id="IPR051158">
    <property type="entry name" value="Metallophosphoesterase_sf"/>
</dbReference>
<dbReference type="EMBL" id="AP018203">
    <property type="protein sequence ID" value="BAY55531.1"/>
    <property type="molecule type" value="Genomic_DNA"/>
</dbReference>
<dbReference type="Pfam" id="PF00149">
    <property type="entry name" value="Metallophos"/>
    <property type="match status" value="1"/>
</dbReference>
<dbReference type="InterPro" id="IPR004843">
    <property type="entry name" value="Calcineurin-like_PHP"/>
</dbReference>
<evidence type="ECO:0000313" key="2">
    <source>
        <dbReference type="EMBL" id="BAY55531.1"/>
    </source>
</evidence>
<gene>
    <name evidence="2" type="ORF">NIES2135_23550</name>
</gene>
<dbReference type="GO" id="GO:0016787">
    <property type="term" value="F:hydrolase activity"/>
    <property type="evidence" value="ECO:0007669"/>
    <property type="project" value="InterPro"/>
</dbReference>
<evidence type="ECO:0000313" key="3">
    <source>
        <dbReference type="Proteomes" id="UP000217895"/>
    </source>
</evidence>
<evidence type="ECO:0000259" key="1">
    <source>
        <dbReference type="Pfam" id="PF00149"/>
    </source>
</evidence>
<keyword evidence="3" id="KW-1185">Reference proteome</keyword>